<evidence type="ECO:0000313" key="7">
    <source>
        <dbReference type="Proteomes" id="UP000507470"/>
    </source>
</evidence>
<accession>A0A6J8A040</accession>
<dbReference type="GO" id="GO:0005576">
    <property type="term" value="C:extracellular region"/>
    <property type="evidence" value="ECO:0007669"/>
    <property type="project" value="UniProtKB-SubCell"/>
</dbReference>
<dbReference type="PANTHER" id="PTHR22923:SF116">
    <property type="entry name" value="C1Q DOMAIN-CONTAINING PROTEIN"/>
    <property type="match status" value="1"/>
</dbReference>
<dbReference type="AlphaFoldDB" id="A0A6J8A040"/>
<feature type="chain" id="PRO_5026785399" description="C1q domain-containing protein" evidence="4">
    <location>
        <begin position="20"/>
        <end position="188"/>
    </location>
</feature>
<dbReference type="EMBL" id="CACVKT020000393">
    <property type="protein sequence ID" value="CAC5358719.1"/>
    <property type="molecule type" value="Genomic_DNA"/>
</dbReference>
<dbReference type="Pfam" id="PF00386">
    <property type="entry name" value="C1q"/>
    <property type="match status" value="1"/>
</dbReference>
<evidence type="ECO:0000256" key="3">
    <source>
        <dbReference type="ARBA" id="ARBA00022729"/>
    </source>
</evidence>
<dbReference type="InterPro" id="IPR050822">
    <property type="entry name" value="Cerebellin_Synaptic_Org"/>
</dbReference>
<dbReference type="Gene3D" id="2.60.120.40">
    <property type="match status" value="1"/>
</dbReference>
<sequence>MSLFQVILLTCVMTLMVNGHKSCFRNAGLMKSIKYQLKLVEDNNGKCDCTRRDSGPAGKVAFMAKTVAPLINIPAKSTVVYSTVMTNLGNGYDKSTGIFTAPSNGVYIFSWTVLTHNRKYFVTYLALNGNVIIKNYTGATNVADHISSSQNAVLEIKKDDKVFVKVLEGNIGQYMIGNHYSSSSGYKL</sequence>
<protein>
    <recommendedName>
        <fullName evidence="5">C1q domain-containing protein</fullName>
    </recommendedName>
</protein>
<feature type="domain" description="C1q" evidence="5">
    <location>
        <begin position="55"/>
        <end position="188"/>
    </location>
</feature>
<dbReference type="InterPro" id="IPR008983">
    <property type="entry name" value="Tumour_necrosis_fac-like_dom"/>
</dbReference>
<gene>
    <name evidence="6" type="ORF">MCOR_1849</name>
</gene>
<dbReference type="PANTHER" id="PTHR22923">
    <property type="entry name" value="CEREBELLIN-RELATED"/>
    <property type="match status" value="1"/>
</dbReference>
<evidence type="ECO:0000256" key="4">
    <source>
        <dbReference type="SAM" id="SignalP"/>
    </source>
</evidence>
<comment type="subcellular location">
    <subcellularLocation>
        <location evidence="1">Secreted</location>
    </subcellularLocation>
</comment>
<evidence type="ECO:0000256" key="1">
    <source>
        <dbReference type="ARBA" id="ARBA00004613"/>
    </source>
</evidence>
<keyword evidence="7" id="KW-1185">Reference proteome</keyword>
<dbReference type="Proteomes" id="UP000507470">
    <property type="component" value="Unassembled WGS sequence"/>
</dbReference>
<evidence type="ECO:0000256" key="2">
    <source>
        <dbReference type="ARBA" id="ARBA00022525"/>
    </source>
</evidence>
<dbReference type="SMART" id="SM00110">
    <property type="entry name" value="C1Q"/>
    <property type="match status" value="1"/>
</dbReference>
<dbReference type="InterPro" id="IPR001073">
    <property type="entry name" value="C1q_dom"/>
</dbReference>
<keyword evidence="3 4" id="KW-0732">Signal</keyword>
<dbReference type="PROSITE" id="PS50871">
    <property type="entry name" value="C1Q"/>
    <property type="match status" value="1"/>
</dbReference>
<reference evidence="6 7" key="1">
    <citation type="submission" date="2020-06" db="EMBL/GenBank/DDBJ databases">
        <authorList>
            <person name="Li R."/>
            <person name="Bekaert M."/>
        </authorList>
    </citation>
    <scope>NUCLEOTIDE SEQUENCE [LARGE SCALE GENOMIC DNA]</scope>
    <source>
        <strain evidence="7">wild</strain>
    </source>
</reference>
<keyword evidence="2" id="KW-0964">Secreted</keyword>
<feature type="signal peptide" evidence="4">
    <location>
        <begin position="1"/>
        <end position="19"/>
    </location>
</feature>
<name>A0A6J8A040_MYTCO</name>
<evidence type="ECO:0000259" key="5">
    <source>
        <dbReference type="PROSITE" id="PS50871"/>
    </source>
</evidence>
<organism evidence="6 7">
    <name type="scientific">Mytilus coruscus</name>
    <name type="common">Sea mussel</name>
    <dbReference type="NCBI Taxonomy" id="42192"/>
    <lineage>
        <taxon>Eukaryota</taxon>
        <taxon>Metazoa</taxon>
        <taxon>Spiralia</taxon>
        <taxon>Lophotrochozoa</taxon>
        <taxon>Mollusca</taxon>
        <taxon>Bivalvia</taxon>
        <taxon>Autobranchia</taxon>
        <taxon>Pteriomorphia</taxon>
        <taxon>Mytilida</taxon>
        <taxon>Mytiloidea</taxon>
        <taxon>Mytilidae</taxon>
        <taxon>Mytilinae</taxon>
        <taxon>Mytilus</taxon>
    </lineage>
</organism>
<evidence type="ECO:0000313" key="6">
    <source>
        <dbReference type="EMBL" id="CAC5358719.1"/>
    </source>
</evidence>
<proteinExistence type="predicted"/>
<dbReference type="PRINTS" id="PR00007">
    <property type="entry name" value="COMPLEMNTC1Q"/>
</dbReference>
<dbReference type="SUPFAM" id="SSF49842">
    <property type="entry name" value="TNF-like"/>
    <property type="match status" value="1"/>
</dbReference>
<dbReference type="OrthoDB" id="6104610at2759"/>